<dbReference type="EMBL" id="JAKNAX010000061">
    <property type="protein sequence ID" value="MDE1347932.1"/>
    <property type="molecule type" value="Genomic_DNA"/>
</dbReference>
<sequence length="69" mass="7658">MGNNSKSIVLKLSQQMGLTVLELEDCSSWSMIDTLSAAQLSSQKMEGSTMFNSTALAQSMQWMRCKIHI</sequence>
<evidence type="ECO:0000313" key="2">
    <source>
        <dbReference type="Proteomes" id="UP001140978"/>
    </source>
</evidence>
<dbReference type="RefSeq" id="WP_102371172.1">
    <property type="nucleotide sequence ID" value="NZ_JAKNAX010000061.1"/>
</dbReference>
<proteinExistence type="predicted"/>
<evidence type="ECO:0000313" key="1">
    <source>
        <dbReference type="EMBL" id="MDE1347932.1"/>
    </source>
</evidence>
<accession>A0A9X4FG86</accession>
<protein>
    <submittedName>
        <fullName evidence="1">Uncharacterized protein</fullName>
    </submittedName>
</protein>
<comment type="caution">
    <text evidence="1">The sequence shown here is derived from an EMBL/GenBank/DDBJ whole genome shotgun (WGS) entry which is preliminary data.</text>
</comment>
<name>A0A9X4FG86_9VIBR</name>
<gene>
    <name evidence="1" type="ORF">L9X51_16065</name>
</gene>
<organism evidence="1 2">
    <name type="scientific">Vibrio aestuarianus</name>
    <dbReference type="NCBI Taxonomy" id="28171"/>
    <lineage>
        <taxon>Bacteria</taxon>
        <taxon>Pseudomonadati</taxon>
        <taxon>Pseudomonadota</taxon>
        <taxon>Gammaproteobacteria</taxon>
        <taxon>Vibrionales</taxon>
        <taxon>Vibrionaceae</taxon>
        <taxon>Vibrio</taxon>
    </lineage>
</organism>
<reference evidence="1" key="1">
    <citation type="submission" date="2022-02" db="EMBL/GenBank/DDBJ databases">
        <title>Emergence and expansion in Europe of a Vibrio aestuarianus clonal complex pathogenic for oysters.</title>
        <authorList>
            <person name="Mesnil A."/>
            <person name="Travers M.-A."/>
        </authorList>
    </citation>
    <scope>NUCLEOTIDE SEQUENCE</scope>
    <source>
        <strain evidence="1">19_064_15T1</strain>
    </source>
</reference>
<dbReference type="Proteomes" id="UP001140978">
    <property type="component" value="Unassembled WGS sequence"/>
</dbReference>
<dbReference type="AlphaFoldDB" id="A0A9X4FG86"/>